<feature type="chain" id="PRO_5045970601" description="YD repeat-containing protein" evidence="1">
    <location>
        <begin position="22"/>
        <end position="249"/>
    </location>
</feature>
<sequence>MKKMNLIVALFLTLLSLSCSKDKDDTALDSNSGGLKRPKRMIYTNPSGSSQTLSFFYEGNNLKKITVNTLSNVPEYFYQNGVLTEFKELASSSKKFYYDNSGKLNKIISISGDTYFGADFIYNNGSSKINSAKFYRSPGSLWKELSYEYDANGNVVKLTNLTTNTYLKRTYDTKNNPFINVNCQFENHNLVKNDWFQPNKNNCLTASGEASTGQIGSSKFTYTYDADNFPIKRVETRGNTLYETIVYEY</sequence>
<gene>
    <name evidence="2" type="ORF">V3I07_07560</name>
</gene>
<evidence type="ECO:0000313" key="2">
    <source>
        <dbReference type="EMBL" id="MFK7000749.1"/>
    </source>
</evidence>
<dbReference type="RefSeq" id="WP_088397677.1">
    <property type="nucleotide sequence ID" value="NZ_JAZGZP010000009.1"/>
</dbReference>
<keyword evidence="3" id="KW-1185">Reference proteome</keyword>
<dbReference type="EMBL" id="JAZGZP010000009">
    <property type="protein sequence ID" value="MFK7000749.1"/>
    <property type="molecule type" value="Genomic_DNA"/>
</dbReference>
<evidence type="ECO:0000313" key="3">
    <source>
        <dbReference type="Proteomes" id="UP001621706"/>
    </source>
</evidence>
<feature type="signal peptide" evidence="1">
    <location>
        <begin position="1"/>
        <end position="21"/>
    </location>
</feature>
<evidence type="ECO:0008006" key="4">
    <source>
        <dbReference type="Google" id="ProtNLM"/>
    </source>
</evidence>
<name>A0ABW8P890_9FLAO</name>
<protein>
    <recommendedName>
        <fullName evidence="4">YD repeat-containing protein</fullName>
    </recommendedName>
</protein>
<evidence type="ECO:0000256" key="1">
    <source>
        <dbReference type="SAM" id="SignalP"/>
    </source>
</evidence>
<organism evidence="2 3">
    <name type="scientific">Flavobacterium oreochromis</name>
    <dbReference type="NCBI Taxonomy" id="2906078"/>
    <lineage>
        <taxon>Bacteria</taxon>
        <taxon>Pseudomonadati</taxon>
        <taxon>Bacteroidota</taxon>
        <taxon>Flavobacteriia</taxon>
        <taxon>Flavobacteriales</taxon>
        <taxon>Flavobacteriaceae</taxon>
        <taxon>Flavobacterium</taxon>
    </lineage>
</organism>
<dbReference type="Proteomes" id="UP001621706">
    <property type="component" value="Unassembled WGS sequence"/>
</dbReference>
<accession>A0ABW8P890</accession>
<dbReference type="PROSITE" id="PS51257">
    <property type="entry name" value="PROKAR_LIPOPROTEIN"/>
    <property type="match status" value="1"/>
</dbReference>
<dbReference type="Gene3D" id="2.180.10.10">
    <property type="entry name" value="RHS repeat-associated core"/>
    <property type="match status" value="1"/>
</dbReference>
<reference evidence="2 3" key="1">
    <citation type="submission" date="2024-02" db="EMBL/GenBank/DDBJ databases">
        <title>Comparative Genomic Analysis of Flavobacterium Species Causing Columnaris Disease of Freshwater Fish in Thailand: Insights into Virulence and Resistance Mechanisms.</title>
        <authorList>
            <person name="Nguyen D."/>
            <person name="Chokmangmeepisarn P."/>
            <person name="Khianchaikhan K."/>
            <person name="Morishita M."/>
            <person name="Bunnoy A."/>
            <person name="Rodkhum C."/>
        </authorList>
    </citation>
    <scope>NUCLEOTIDE SEQUENCE [LARGE SCALE GENOMIC DNA]</scope>
    <source>
        <strain evidence="2 3">CNRT2201</strain>
    </source>
</reference>
<comment type="caution">
    <text evidence="2">The sequence shown here is derived from an EMBL/GenBank/DDBJ whole genome shotgun (WGS) entry which is preliminary data.</text>
</comment>
<proteinExistence type="predicted"/>
<keyword evidence="1" id="KW-0732">Signal</keyword>